<dbReference type="GO" id="GO:0008684">
    <property type="term" value="F:2-oxopent-4-enoate hydratase activity"/>
    <property type="evidence" value="ECO:0007669"/>
    <property type="project" value="TreeGrafter"/>
</dbReference>
<dbReference type="InterPro" id="IPR011234">
    <property type="entry name" value="Fumarylacetoacetase-like_C"/>
</dbReference>
<dbReference type="Gene3D" id="3.90.850.10">
    <property type="entry name" value="Fumarylacetoacetase-like, C-terminal domain"/>
    <property type="match status" value="1"/>
</dbReference>
<feature type="domain" description="Fumarylacetoacetase-like C-terminal" evidence="2">
    <location>
        <begin position="103"/>
        <end position="255"/>
    </location>
</feature>
<evidence type="ECO:0000259" key="2">
    <source>
        <dbReference type="Pfam" id="PF01557"/>
    </source>
</evidence>
<keyword evidence="1 3" id="KW-0456">Lyase</keyword>
<dbReference type="KEGG" id="ksc:CD178_01495"/>
<evidence type="ECO:0000256" key="1">
    <source>
        <dbReference type="ARBA" id="ARBA00023239"/>
    </source>
</evidence>
<dbReference type="Pfam" id="PF01557">
    <property type="entry name" value="FAA_hydrolase"/>
    <property type="match status" value="1"/>
</dbReference>
<dbReference type="PANTHER" id="PTHR30143">
    <property type="entry name" value="ACID HYDRATASE"/>
    <property type="match status" value="1"/>
</dbReference>
<evidence type="ECO:0000313" key="3">
    <source>
        <dbReference type="EMBL" id="AXY22272.1"/>
    </source>
</evidence>
<dbReference type="EC" id="4.1.1.77" evidence="3"/>
<gene>
    <name evidence="3" type="primary">amnE</name>
    <name evidence="3" type="ORF">CD178_01495</name>
</gene>
<organism evidence="3 4">
    <name type="scientific">Komagataeibacter saccharivorans</name>
    <dbReference type="NCBI Taxonomy" id="265959"/>
    <lineage>
        <taxon>Bacteria</taxon>
        <taxon>Pseudomonadati</taxon>
        <taxon>Pseudomonadota</taxon>
        <taxon>Alphaproteobacteria</taxon>
        <taxon>Acetobacterales</taxon>
        <taxon>Acetobacteraceae</taxon>
        <taxon>Komagataeibacter</taxon>
    </lineage>
</organism>
<dbReference type="AlphaFoldDB" id="A0A347WBM9"/>
<reference evidence="3 4" key="1">
    <citation type="submission" date="2017-08" db="EMBL/GenBank/DDBJ databases">
        <title>Complete genome sequence of Gluconacetobacter saccharivorans CV1 isolated from Fermented Vinegar.</title>
        <authorList>
            <person name="Kim S.-Y."/>
        </authorList>
    </citation>
    <scope>NUCLEOTIDE SEQUENCE [LARGE SCALE GENOMIC DNA]</scope>
    <source>
        <strain evidence="3 4">CV1</strain>
    </source>
</reference>
<dbReference type="EMBL" id="CP023036">
    <property type="protein sequence ID" value="AXY22272.1"/>
    <property type="molecule type" value="Genomic_DNA"/>
</dbReference>
<dbReference type="SUPFAM" id="SSF56529">
    <property type="entry name" value="FAH"/>
    <property type="match status" value="1"/>
</dbReference>
<sequence length="263" mass="27934">MAIDATTIRAVARRLDDAARQGQAIEQVTVQMPELDLDDAYAIQAQLAALRIARGERIAGVKMGFTSRAKMRQMGVSDLIWGRLGAGMELPDGAVFDMSTAIHPRVETELAFILRRPLCGPVSTTEARNAIEAVLPALEIIDSRYRDFRFNVVDVVADNASARGFVLGEPASARMDFSNLGMVLHLDGQVVQTGSSAAILGHPLRGLMEAARLAGERGARLEAGEIVLAGAATAAVALRPGCHVSATVQSLGRLGFTTTGERS</sequence>
<protein>
    <submittedName>
        <fullName evidence="3">4-oxalocrotonate decarboxylase</fullName>
        <ecNumber evidence="3">4.1.1.77</ecNumber>
    </submittedName>
</protein>
<dbReference type="GO" id="GO:0005737">
    <property type="term" value="C:cytoplasm"/>
    <property type="evidence" value="ECO:0007669"/>
    <property type="project" value="TreeGrafter"/>
</dbReference>
<dbReference type="OrthoDB" id="9792137at2"/>
<dbReference type="GO" id="GO:0047437">
    <property type="term" value="F:4-oxalocrotonate decarboxylase activity"/>
    <property type="evidence" value="ECO:0007669"/>
    <property type="project" value="UniProtKB-EC"/>
</dbReference>
<dbReference type="PANTHER" id="PTHR30143:SF0">
    <property type="entry name" value="2-KETO-4-PENTENOATE HYDRATASE"/>
    <property type="match status" value="1"/>
</dbReference>
<dbReference type="InterPro" id="IPR036663">
    <property type="entry name" value="Fumarylacetoacetase_C_sf"/>
</dbReference>
<dbReference type="InterPro" id="IPR050772">
    <property type="entry name" value="Hydratase-Decarb/MhpD_sf"/>
</dbReference>
<dbReference type="RefSeq" id="WP_102325535.1">
    <property type="nucleotide sequence ID" value="NZ_CALCQY010000045.1"/>
</dbReference>
<keyword evidence="4" id="KW-1185">Reference proteome</keyword>
<evidence type="ECO:0000313" key="4">
    <source>
        <dbReference type="Proteomes" id="UP000264120"/>
    </source>
</evidence>
<proteinExistence type="predicted"/>
<name>A0A347WBM9_9PROT</name>
<dbReference type="Proteomes" id="UP000264120">
    <property type="component" value="Chromosome"/>
</dbReference>
<accession>A0A347WBM9</accession>